<organism evidence="1 2">
    <name type="scientific">Vibrio parahaemolyticus</name>
    <dbReference type="NCBI Taxonomy" id="670"/>
    <lineage>
        <taxon>Bacteria</taxon>
        <taxon>Pseudomonadati</taxon>
        <taxon>Pseudomonadota</taxon>
        <taxon>Gammaproteobacteria</taxon>
        <taxon>Vibrionales</taxon>
        <taxon>Vibrionaceae</taxon>
        <taxon>Vibrio</taxon>
    </lineage>
</organism>
<evidence type="ECO:0000313" key="2">
    <source>
        <dbReference type="Proteomes" id="UP001163036"/>
    </source>
</evidence>
<geneLocation type="plasmid" evidence="1 2">
    <name>pVP-16-VB00198-1</name>
</geneLocation>
<dbReference type="AlphaFoldDB" id="A0AA46Z4Q4"/>
<proteinExistence type="predicted"/>
<name>A0AA46Z4Q4_VIBPH</name>
<dbReference type="Proteomes" id="UP001163036">
    <property type="component" value="Plasmid pVP-16-VB00198-1"/>
</dbReference>
<dbReference type="RefSeq" id="WP_053312427.1">
    <property type="nucleotide sequence ID" value="NZ_CP062152.1"/>
</dbReference>
<accession>A0AA46Z4Q4</accession>
<gene>
    <name evidence="1" type="ORF">M5598_28465</name>
</gene>
<evidence type="ECO:0000313" key="1">
    <source>
        <dbReference type="EMBL" id="UYV29921.1"/>
    </source>
</evidence>
<keyword evidence="1" id="KW-0614">Plasmid</keyword>
<dbReference type="EMBL" id="CP097357">
    <property type="protein sequence ID" value="UYV29921.1"/>
    <property type="molecule type" value="Genomic_DNA"/>
</dbReference>
<protein>
    <submittedName>
        <fullName evidence="1">Uncharacterized protein</fullName>
    </submittedName>
</protein>
<sequence>MELDIKEAKQAVDEGKQIWFFINKFTDLTENLYVNIPPAKVAEIINYKDRSHESELVPLGKRGEPLSKKYTITETSRSSVRCFARFFSDKNACFDAYNADLDSYVSKMEDKMAYENKRRLSVIEKIKGRKIK</sequence>
<reference evidence="1" key="1">
    <citation type="submission" date="2022-05" db="EMBL/GenBank/DDBJ databases">
        <title>Megaplasmid of Vibrio parahaemolyticus.</title>
        <authorList>
            <person name="Strauch E."/>
            <person name="Borowiak M."/>
        </authorList>
    </citation>
    <scope>NUCLEOTIDE SEQUENCE</scope>
    <source>
        <strain evidence="1">16-VB00198</strain>
        <plasmid evidence="1">pVP-16-VB00198-1</plasmid>
    </source>
</reference>